<comment type="caution">
    <text evidence="1">The sequence shown here is derived from an EMBL/GenBank/DDBJ whole genome shotgun (WGS) entry which is preliminary data.</text>
</comment>
<dbReference type="Gene3D" id="3.40.50.150">
    <property type="entry name" value="Vaccinia Virus protein VP39"/>
    <property type="match status" value="1"/>
</dbReference>
<dbReference type="SUPFAM" id="SSF53335">
    <property type="entry name" value="S-adenosyl-L-methionine-dependent methyltransferases"/>
    <property type="match status" value="1"/>
</dbReference>
<dbReference type="OrthoDB" id="2620944at2759"/>
<sequence length="229" mass="25588">MTVDCRSLISPKSLARTTFVYSYFLDYAKSCVVSSLKSGLKKGNLRIHDGGEVLGFGQMDVDKSRLSATISVVNPNFWARVYLSHDLGFAEAFMHGDFIASPSDVKTILDLWIQNREHLFGLSSYVNHASVLLSALYVRAFGQSLSNAKLNAMTGYDVCNDFFKSFLSKDMTYSCAVFPENTGGVRGDLTKAWKEDDLYAAQIHKIHLLLESAHLRSGDRLLEFEVQFT</sequence>
<evidence type="ECO:0000313" key="2">
    <source>
        <dbReference type="Proteomes" id="UP000183567"/>
    </source>
</evidence>
<dbReference type="EMBL" id="LVVM01004023">
    <property type="protein sequence ID" value="OJA13739.1"/>
    <property type="molecule type" value="Genomic_DNA"/>
</dbReference>
<dbReference type="PANTHER" id="PTHR43667:SF2">
    <property type="entry name" value="FATTY ACID C-METHYL TRANSFERASE"/>
    <property type="match status" value="1"/>
</dbReference>
<keyword evidence="2" id="KW-1185">Reference proteome</keyword>
<proteinExistence type="predicted"/>
<dbReference type="Proteomes" id="UP000183567">
    <property type="component" value="Unassembled WGS sequence"/>
</dbReference>
<name>A0A1J8Q180_9AGAM</name>
<dbReference type="STRING" id="180088.A0A1J8Q180"/>
<dbReference type="InterPro" id="IPR029063">
    <property type="entry name" value="SAM-dependent_MTases_sf"/>
</dbReference>
<protein>
    <submittedName>
        <fullName evidence="1">Uncharacterized protein</fullName>
    </submittedName>
</protein>
<dbReference type="Pfam" id="PF02353">
    <property type="entry name" value="CMAS"/>
    <property type="match status" value="1"/>
</dbReference>
<dbReference type="PANTHER" id="PTHR43667">
    <property type="entry name" value="CYCLOPROPANE-FATTY-ACYL-PHOSPHOLIPID SYNTHASE"/>
    <property type="match status" value="1"/>
</dbReference>
<organism evidence="1 2">
    <name type="scientific">Rhizopogon vesiculosus</name>
    <dbReference type="NCBI Taxonomy" id="180088"/>
    <lineage>
        <taxon>Eukaryota</taxon>
        <taxon>Fungi</taxon>
        <taxon>Dikarya</taxon>
        <taxon>Basidiomycota</taxon>
        <taxon>Agaricomycotina</taxon>
        <taxon>Agaricomycetes</taxon>
        <taxon>Agaricomycetidae</taxon>
        <taxon>Boletales</taxon>
        <taxon>Suillineae</taxon>
        <taxon>Rhizopogonaceae</taxon>
        <taxon>Rhizopogon</taxon>
    </lineage>
</organism>
<dbReference type="AlphaFoldDB" id="A0A1J8Q180"/>
<dbReference type="InterPro" id="IPR050723">
    <property type="entry name" value="CFA/CMAS"/>
</dbReference>
<reference evidence="1 2" key="1">
    <citation type="submission" date="2016-03" db="EMBL/GenBank/DDBJ databases">
        <title>Comparative genomics of the ectomycorrhizal sister species Rhizopogon vinicolor and Rhizopogon vesiculosus (Basidiomycota: Boletales) reveals a divergence of the mating type B locus.</title>
        <authorList>
            <person name="Mujic A.B."/>
            <person name="Kuo A."/>
            <person name="Tritt A."/>
            <person name="Lipzen A."/>
            <person name="Chen C."/>
            <person name="Johnson J."/>
            <person name="Sharma A."/>
            <person name="Barry K."/>
            <person name="Grigoriev I.V."/>
            <person name="Spatafora J.W."/>
        </authorList>
    </citation>
    <scope>NUCLEOTIDE SEQUENCE [LARGE SCALE GENOMIC DNA]</scope>
    <source>
        <strain evidence="1 2">AM-OR11-056</strain>
    </source>
</reference>
<accession>A0A1J8Q180</accession>
<gene>
    <name evidence="1" type="ORF">AZE42_01556</name>
</gene>
<evidence type="ECO:0000313" key="1">
    <source>
        <dbReference type="EMBL" id="OJA13739.1"/>
    </source>
</evidence>